<keyword evidence="3" id="KW-0547">Nucleotide-binding</keyword>
<organism evidence="9 10">
    <name type="scientific">Agrobacterium deltaense Zutra 3/1</name>
    <dbReference type="NCBI Taxonomy" id="1183427"/>
    <lineage>
        <taxon>Bacteria</taxon>
        <taxon>Pseudomonadati</taxon>
        <taxon>Pseudomonadota</taxon>
        <taxon>Alphaproteobacteria</taxon>
        <taxon>Hyphomicrobiales</taxon>
        <taxon>Rhizobiaceae</taxon>
        <taxon>Rhizobium/Agrobacterium group</taxon>
        <taxon>Agrobacterium</taxon>
    </lineage>
</organism>
<dbReference type="GO" id="GO:0005524">
    <property type="term" value="F:ATP binding"/>
    <property type="evidence" value="ECO:0007669"/>
    <property type="project" value="UniProtKB-KW"/>
</dbReference>
<proteinExistence type="inferred from homology"/>
<dbReference type="Pfam" id="PF00005">
    <property type="entry name" value="ABC_tran"/>
    <property type="match status" value="1"/>
</dbReference>
<dbReference type="InterPro" id="IPR005895">
    <property type="entry name" value="ABC_transptr_haem_export_CcmA"/>
</dbReference>
<protein>
    <submittedName>
        <fullName evidence="9">Heme ABC transporter (Heme exporter protein A), ATP-binding protein (Cytochrome c-type biogenesis)</fullName>
        <ecNumber evidence="9">3.6.3.41</ecNumber>
    </submittedName>
</protein>
<dbReference type="PROSITE" id="PS50893">
    <property type="entry name" value="ABC_TRANSPORTER_2"/>
    <property type="match status" value="1"/>
</dbReference>
<evidence type="ECO:0000256" key="5">
    <source>
        <dbReference type="ARBA" id="ARBA00022840"/>
    </source>
</evidence>
<evidence type="ECO:0000256" key="1">
    <source>
        <dbReference type="ARBA" id="ARBA00005417"/>
    </source>
</evidence>
<dbReference type="GO" id="GO:0022857">
    <property type="term" value="F:transmembrane transporter activity"/>
    <property type="evidence" value="ECO:0007669"/>
    <property type="project" value="InterPro"/>
</dbReference>
<dbReference type="NCBIfam" id="TIGR01189">
    <property type="entry name" value="ccmA"/>
    <property type="match status" value="1"/>
</dbReference>
<dbReference type="PROSITE" id="PS00211">
    <property type="entry name" value="ABC_TRANSPORTER_1"/>
    <property type="match status" value="1"/>
</dbReference>
<dbReference type="InterPro" id="IPR003439">
    <property type="entry name" value="ABC_transporter-like_ATP-bd"/>
</dbReference>
<keyword evidence="9" id="KW-0378">Hydrolase</keyword>
<dbReference type="GO" id="GO:0017004">
    <property type="term" value="P:cytochrome complex assembly"/>
    <property type="evidence" value="ECO:0007669"/>
    <property type="project" value="UniProtKB-KW"/>
</dbReference>
<keyword evidence="7" id="KW-0472">Membrane</keyword>
<evidence type="ECO:0000313" key="9">
    <source>
        <dbReference type="EMBL" id="CUX26909.1"/>
    </source>
</evidence>
<dbReference type="PANTHER" id="PTHR43499">
    <property type="entry name" value="ABC TRANSPORTER I FAMILY MEMBER 1"/>
    <property type="match status" value="1"/>
</dbReference>
<evidence type="ECO:0000256" key="7">
    <source>
        <dbReference type="ARBA" id="ARBA00023136"/>
    </source>
</evidence>
<dbReference type="SMART" id="SM00382">
    <property type="entry name" value="AAA"/>
    <property type="match status" value="1"/>
</dbReference>
<dbReference type="EMBL" id="FBWG01000012">
    <property type="protein sequence ID" value="CUX26909.1"/>
    <property type="molecule type" value="Genomic_DNA"/>
</dbReference>
<dbReference type="SUPFAM" id="SSF52540">
    <property type="entry name" value="P-loop containing nucleoside triphosphate hydrolases"/>
    <property type="match status" value="1"/>
</dbReference>
<evidence type="ECO:0000259" key="8">
    <source>
        <dbReference type="PROSITE" id="PS50893"/>
    </source>
</evidence>
<dbReference type="Gene3D" id="3.40.50.300">
    <property type="entry name" value="P-loop containing nucleotide triphosphate hydrolases"/>
    <property type="match status" value="1"/>
</dbReference>
<evidence type="ECO:0000256" key="3">
    <source>
        <dbReference type="ARBA" id="ARBA00022741"/>
    </source>
</evidence>
<evidence type="ECO:0000256" key="6">
    <source>
        <dbReference type="ARBA" id="ARBA00022967"/>
    </source>
</evidence>
<dbReference type="GO" id="GO:0016887">
    <property type="term" value="F:ATP hydrolysis activity"/>
    <property type="evidence" value="ECO:0007669"/>
    <property type="project" value="InterPro"/>
</dbReference>
<keyword evidence="4" id="KW-0201">Cytochrome c-type biogenesis</keyword>
<reference evidence="9 10" key="1">
    <citation type="submission" date="2016-01" db="EMBL/GenBank/DDBJ databases">
        <authorList>
            <person name="Oliw E.H."/>
        </authorList>
    </citation>
    <scope>NUCLEOTIDE SEQUENCE [LARGE SCALE GENOMIC DNA]</scope>
    <source>
        <strain evidence="9 10">Zutra 3-1</strain>
    </source>
</reference>
<feature type="domain" description="ABC transporter" evidence="8">
    <location>
        <begin position="9"/>
        <end position="217"/>
    </location>
</feature>
<evidence type="ECO:0000256" key="4">
    <source>
        <dbReference type="ARBA" id="ARBA00022748"/>
    </source>
</evidence>
<dbReference type="InterPro" id="IPR017871">
    <property type="entry name" value="ABC_transporter-like_CS"/>
</dbReference>
<dbReference type="PANTHER" id="PTHR43499:SF1">
    <property type="entry name" value="ABC TRANSPORTER I FAMILY MEMBER 1"/>
    <property type="match status" value="1"/>
</dbReference>
<name>A0A1S7PUU1_9HYPH</name>
<gene>
    <name evidence="9" type="primary">ccmA</name>
    <name evidence="9" type="ORF">AGR7C_Cc20040</name>
</gene>
<accession>A0A1S7PUU1</accession>
<evidence type="ECO:0000313" key="10">
    <source>
        <dbReference type="Proteomes" id="UP000191987"/>
    </source>
</evidence>
<sequence>MNRNRSMNLTAENLGVRRGEDFIFMNISFKLSDGEALVLTGRNGSGKSTLLRTLAGLLRPEQGRVKIAGKEIEADMRPSEACHYLGHRNAMKTELTVSENLRFWKDFLGDFSGGAGVAIDEAAEIVGLAGITHLPFGYLSAGQQRRFAMAKLLIAWRPVWILDEPTAALDKAADGMFTDLVKNHLGKGGIVLAATHQPLGLESARELRMTGFAGVEAWA</sequence>
<comment type="similarity">
    <text evidence="1">Belongs to the ABC transporter superfamily.</text>
</comment>
<dbReference type="InterPro" id="IPR027417">
    <property type="entry name" value="P-loop_NTPase"/>
</dbReference>
<keyword evidence="2" id="KW-0813">Transport</keyword>
<dbReference type="InterPro" id="IPR003593">
    <property type="entry name" value="AAA+_ATPase"/>
</dbReference>
<dbReference type="EC" id="3.6.3.41" evidence="9"/>
<dbReference type="AlphaFoldDB" id="A0A1S7PUU1"/>
<dbReference type="Proteomes" id="UP000191987">
    <property type="component" value="Unassembled WGS sequence"/>
</dbReference>
<keyword evidence="6" id="KW-1278">Translocase</keyword>
<evidence type="ECO:0000256" key="2">
    <source>
        <dbReference type="ARBA" id="ARBA00022448"/>
    </source>
</evidence>
<keyword evidence="5 9" id="KW-0067">ATP-binding</keyword>